<dbReference type="Pfam" id="PF13855">
    <property type="entry name" value="LRR_8"/>
    <property type="match status" value="1"/>
</dbReference>
<evidence type="ECO:0000256" key="3">
    <source>
        <dbReference type="SAM" id="MobiDB-lite"/>
    </source>
</evidence>
<dbReference type="OrthoDB" id="676979at2759"/>
<name>A0A8J4T481_9TREM</name>
<dbReference type="SMART" id="SM00369">
    <property type="entry name" value="LRR_TYP"/>
    <property type="match status" value="4"/>
</dbReference>
<dbReference type="PANTHER" id="PTHR24366">
    <property type="entry name" value="IG(IMMUNOGLOBULIN) AND LRR(LEUCINE RICH REPEAT) DOMAINS"/>
    <property type="match status" value="1"/>
</dbReference>
<accession>A0A8J4T481</accession>
<feature type="signal peptide" evidence="5">
    <location>
        <begin position="1"/>
        <end position="15"/>
    </location>
</feature>
<keyword evidence="5" id="KW-0732">Signal</keyword>
<dbReference type="Pfam" id="PF00560">
    <property type="entry name" value="LRR_1"/>
    <property type="match status" value="1"/>
</dbReference>
<dbReference type="Proteomes" id="UP000748531">
    <property type="component" value="Unassembled WGS sequence"/>
</dbReference>
<dbReference type="InterPro" id="IPR003591">
    <property type="entry name" value="Leu-rich_rpt_typical-subtyp"/>
</dbReference>
<keyword evidence="1" id="KW-0433">Leucine-rich repeat</keyword>
<feature type="compositionally biased region" description="Low complexity" evidence="3">
    <location>
        <begin position="429"/>
        <end position="453"/>
    </location>
</feature>
<keyword evidence="4" id="KW-1133">Transmembrane helix</keyword>
<comment type="caution">
    <text evidence="6">The sequence shown here is derived from an EMBL/GenBank/DDBJ whole genome shotgun (WGS) entry which is preliminary data.</text>
</comment>
<dbReference type="InterPro" id="IPR032675">
    <property type="entry name" value="LRR_dom_sf"/>
</dbReference>
<feature type="transmembrane region" description="Helical" evidence="4">
    <location>
        <begin position="482"/>
        <end position="507"/>
    </location>
</feature>
<gene>
    <name evidence="6" type="ORF">PHET_07900</name>
</gene>
<keyword evidence="4" id="KW-0472">Membrane</keyword>
<proteinExistence type="predicted"/>
<protein>
    <submittedName>
        <fullName evidence="6">Leucine-rich repeats and immunoglobulin domains 1</fullName>
    </submittedName>
</protein>
<organism evidence="6 7">
    <name type="scientific">Paragonimus heterotremus</name>
    <dbReference type="NCBI Taxonomy" id="100268"/>
    <lineage>
        <taxon>Eukaryota</taxon>
        <taxon>Metazoa</taxon>
        <taxon>Spiralia</taxon>
        <taxon>Lophotrochozoa</taxon>
        <taxon>Platyhelminthes</taxon>
        <taxon>Trematoda</taxon>
        <taxon>Digenea</taxon>
        <taxon>Plagiorchiida</taxon>
        <taxon>Troglotremata</taxon>
        <taxon>Troglotrematidae</taxon>
        <taxon>Paragonimus</taxon>
    </lineage>
</organism>
<feature type="chain" id="PRO_5035255289" evidence="5">
    <location>
        <begin position="16"/>
        <end position="717"/>
    </location>
</feature>
<keyword evidence="2" id="KW-0677">Repeat</keyword>
<dbReference type="PANTHER" id="PTHR24366:SF96">
    <property type="entry name" value="LEUCINE RICH REPEAT CONTAINING 53"/>
    <property type="match status" value="1"/>
</dbReference>
<evidence type="ECO:0000313" key="6">
    <source>
        <dbReference type="EMBL" id="KAF5398248.1"/>
    </source>
</evidence>
<reference evidence="6" key="1">
    <citation type="submission" date="2019-05" db="EMBL/GenBank/DDBJ databases">
        <title>Annotation for the trematode Paragonimus heterotremus.</title>
        <authorList>
            <person name="Choi Y.-J."/>
        </authorList>
    </citation>
    <scope>NUCLEOTIDE SEQUENCE</scope>
    <source>
        <strain evidence="6">LC</strain>
    </source>
</reference>
<dbReference type="InterPro" id="IPR001611">
    <property type="entry name" value="Leu-rich_rpt"/>
</dbReference>
<keyword evidence="7" id="KW-1185">Reference proteome</keyword>
<dbReference type="Gene3D" id="3.80.10.10">
    <property type="entry name" value="Ribonuclease Inhibitor"/>
    <property type="match status" value="2"/>
</dbReference>
<dbReference type="AlphaFoldDB" id="A0A8J4T481"/>
<feature type="region of interest" description="Disordered" evidence="3">
    <location>
        <begin position="423"/>
        <end position="455"/>
    </location>
</feature>
<evidence type="ECO:0000256" key="1">
    <source>
        <dbReference type="ARBA" id="ARBA00022614"/>
    </source>
</evidence>
<evidence type="ECO:0000256" key="4">
    <source>
        <dbReference type="SAM" id="Phobius"/>
    </source>
</evidence>
<evidence type="ECO:0000256" key="5">
    <source>
        <dbReference type="SAM" id="SignalP"/>
    </source>
</evidence>
<dbReference type="EMBL" id="LUCH01005221">
    <property type="protein sequence ID" value="KAF5398248.1"/>
    <property type="molecule type" value="Genomic_DNA"/>
</dbReference>
<evidence type="ECO:0000256" key="2">
    <source>
        <dbReference type="ARBA" id="ARBA00022737"/>
    </source>
</evidence>
<evidence type="ECO:0000313" key="7">
    <source>
        <dbReference type="Proteomes" id="UP000748531"/>
    </source>
</evidence>
<dbReference type="SUPFAM" id="SSF52058">
    <property type="entry name" value="L domain-like"/>
    <property type="match status" value="1"/>
</dbReference>
<sequence length="717" mass="80113">MWFLLFLLCNSIVIAFPASTSRLCPSSCKCGPSEGLHEIPNEPNRTESVVTMMAECWIPANLPHLSCSANWDILHLQILSGKSEPGNRNVTSTTPSIQVTVSPELFANCGSITRLAIWERSQFTALPRYILRPLINLTRLVIQVPSLVRLPDHFLAFLPKLSFVMISSCRELQTIGRLVFEACPANLKTIWLNGNRLSGKLPAGLFRQCDLRTLWLSDNQLELLDWGSLRGLTELTNLRLDKNKMNGSLARCMGYRSDIKSSALKATPMLKTLDLSSNWLTSIEDFKWSGMCEHTTGVNTQGLCYLEELNLAQNHLNWIGPTAFDGLPRLERLMLEGNLQLYTSESLSGFAVALYALGVSNKHLTKLIITVPSEDNQTAMGTQNRHPRVLNVCGEQDQMSQQLLPRSLNSVILQLNQTSCERISKESHTPSTTTLSSTQSSTQQSTTECATESCRNQPVEEMNLEKEGPVVSFIRQMDRINLLFVCLGLILFGMLLGLIPFCLIRLFKRDSHSDQKLGGQASVGPISMHPGQRICYFGTPSSPGGSHGSPHPMRTVCKETGQPIMLTSLQNATTWIPVNNTHFSPINYSSEQIRVKPLQQNLGEAYHTRRVNSTGNVYHRIGRPRTRRPHMQQENPMNCQFHVQLPPRPAYNQGPLIFQQHLERRPLLRSSIGTRTDSMYQQTVETTLGGSIYSLATLTSHRNRTPTVEQGVPQSSP</sequence>
<dbReference type="PROSITE" id="PS51450">
    <property type="entry name" value="LRR"/>
    <property type="match status" value="1"/>
</dbReference>
<keyword evidence="4" id="KW-0812">Transmembrane</keyword>